<dbReference type="EMBL" id="CP011129">
    <property type="protein sequence ID" value="ALN79351.1"/>
    <property type="molecule type" value="Genomic_DNA"/>
</dbReference>
<sequence length="83" mass="9411">MAEQGLKLHRSRQEWLALLRSAGFTIDRSSILRHGRFPSTPLIAAGLIPRWAWPCARLLEIRIASVTGVLPWDYAEVLFEARA</sequence>
<organism evidence="1 2">
    <name type="scientific">Lysobacter antibioticus</name>
    <dbReference type="NCBI Taxonomy" id="84531"/>
    <lineage>
        <taxon>Bacteria</taxon>
        <taxon>Pseudomonadati</taxon>
        <taxon>Pseudomonadota</taxon>
        <taxon>Gammaproteobacteria</taxon>
        <taxon>Lysobacterales</taxon>
        <taxon>Lysobacteraceae</taxon>
        <taxon>Lysobacter</taxon>
    </lineage>
</organism>
<protein>
    <submittedName>
        <fullName evidence="1">Uncharacterized protein</fullName>
    </submittedName>
</protein>
<dbReference type="STRING" id="84531.LA76x_1192"/>
<keyword evidence="2" id="KW-1185">Reference proteome</keyword>
<proteinExistence type="predicted"/>
<dbReference type="Proteomes" id="UP000060787">
    <property type="component" value="Chromosome"/>
</dbReference>
<reference evidence="1 2" key="1">
    <citation type="journal article" date="2015" name="BMC Genomics">
        <title>Comparative genomics and metabolic profiling of the genus Lysobacter.</title>
        <authorList>
            <person name="de Bruijn I."/>
            <person name="Cheng X."/>
            <person name="de Jager V."/>
            <person name="Exposito R.G."/>
            <person name="Watrous J."/>
            <person name="Patel N."/>
            <person name="Postma J."/>
            <person name="Dorrestein P.C."/>
            <person name="Kobayashi D."/>
            <person name="Raaijmakers J.M."/>
        </authorList>
    </citation>
    <scope>NUCLEOTIDE SEQUENCE [LARGE SCALE GENOMIC DNA]</scope>
    <source>
        <strain evidence="1 2">76</strain>
    </source>
</reference>
<dbReference type="KEGG" id="lab:LA76x_1192"/>
<evidence type="ECO:0000313" key="1">
    <source>
        <dbReference type="EMBL" id="ALN79351.1"/>
    </source>
</evidence>
<dbReference type="PATRIC" id="fig|84531.8.peg.1218"/>
<evidence type="ECO:0000313" key="2">
    <source>
        <dbReference type="Proteomes" id="UP000060787"/>
    </source>
</evidence>
<dbReference type="AlphaFoldDB" id="A0A0S2F710"/>
<accession>A0A0S2F710</accession>
<name>A0A0S2F710_LYSAN</name>
<gene>
    <name evidence="1" type="ORF">LA76x_1192</name>
</gene>